<dbReference type="EMBL" id="PPTA01000001">
    <property type="protein sequence ID" value="TFB06830.1"/>
    <property type="molecule type" value="Genomic_DNA"/>
</dbReference>
<accession>A0ABY2HET1</accession>
<reference evidence="1 2" key="1">
    <citation type="submission" date="2018-01" db="EMBL/GenBank/DDBJ databases">
        <title>Genome characterization of the sugarcane-associated fungus Trichoderma ghanense CCMA-1212 and their application in lignocelulose bioconversion.</title>
        <authorList>
            <person name="Steindorff A.S."/>
            <person name="Mendes T.D."/>
            <person name="Vilela E.S.D."/>
            <person name="Rodrigues D.S."/>
            <person name="Formighieri E.F."/>
            <person name="Melo I.S."/>
            <person name="Favaro L.C.L."/>
        </authorList>
    </citation>
    <scope>NUCLEOTIDE SEQUENCE [LARGE SCALE GENOMIC DNA]</scope>
    <source>
        <strain evidence="1 2">CCMA-1212</strain>
    </source>
</reference>
<comment type="caution">
    <text evidence="1">The sequence shown here is derived from an EMBL/GenBank/DDBJ whole genome shotgun (WGS) entry which is preliminary data.</text>
</comment>
<sequence>MPRAYIHTILARAHALHAHTKHSPSCFFVCFVRLASRSTSQPSRNPRAPRTRVWYRPIYPCSPEASDGLTLPRGGGHSPLCASKPCTPPGLVLFLSGSRQDKSYNGEPLSCTRLRPGHATYCEYLAVPVMLYRRLPIILVPRAPGPGPGPGSRSLSTLGYDGYKAAMPRRS</sequence>
<evidence type="ECO:0000313" key="1">
    <source>
        <dbReference type="EMBL" id="TFB06830.1"/>
    </source>
</evidence>
<dbReference type="RefSeq" id="XP_073563031.1">
    <property type="nucleotide sequence ID" value="XM_073698452.1"/>
</dbReference>
<proteinExistence type="predicted"/>
<keyword evidence="2" id="KW-1185">Reference proteome</keyword>
<evidence type="ECO:0000313" key="2">
    <source>
        <dbReference type="Proteomes" id="UP001642720"/>
    </source>
</evidence>
<dbReference type="Proteomes" id="UP001642720">
    <property type="component" value="Unassembled WGS sequence"/>
</dbReference>
<dbReference type="GeneID" id="300572902"/>
<protein>
    <submittedName>
        <fullName evidence="1">Uncharacterized protein</fullName>
    </submittedName>
</protein>
<name>A0ABY2HET1_9HYPO</name>
<organism evidence="1 2">
    <name type="scientific">Trichoderma ghanense</name>
    <dbReference type="NCBI Taxonomy" id="65468"/>
    <lineage>
        <taxon>Eukaryota</taxon>
        <taxon>Fungi</taxon>
        <taxon>Dikarya</taxon>
        <taxon>Ascomycota</taxon>
        <taxon>Pezizomycotina</taxon>
        <taxon>Sordariomycetes</taxon>
        <taxon>Hypocreomycetidae</taxon>
        <taxon>Hypocreales</taxon>
        <taxon>Hypocreaceae</taxon>
        <taxon>Trichoderma</taxon>
    </lineage>
</organism>
<gene>
    <name evidence="1" type="ORF">CCMA1212_001012</name>
</gene>